<dbReference type="AlphaFoldDB" id="K0TFY3"/>
<protein>
    <submittedName>
        <fullName evidence="2">Uncharacterized protein</fullName>
    </submittedName>
</protein>
<comment type="caution">
    <text evidence="2">The sequence shown here is derived from an EMBL/GenBank/DDBJ whole genome shotgun (WGS) entry which is preliminary data.</text>
</comment>
<reference evidence="2 3" key="1">
    <citation type="journal article" date="2012" name="Genome Biol.">
        <title>Genome and low-iron response of an oceanic diatom adapted to chronic iron limitation.</title>
        <authorList>
            <person name="Lommer M."/>
            <person name="Specht M."/>
            <person name="Roy A.S."/>
            <person name="Kraemer L."/>
            <person name="Andreson R."/>
            <person name="Gutowska M.A."/>
            <person name="Wolf J."/>
            <person name="Bergner S.V."/>
            <person name="Schilhabel M.B."/>
            <person name="Klostermeier U.C."/>
            <person name="Beiko R.G."/>
            <person name="Rosenstiel P."/>
            <person name="Hippler M."/>
            <person name="Laroche J."/>
        </authorList>
    </citation>
    <scope>NUCLEOTIDE SEQUENCE [LARGE SCALE GENOMIC DNA]</scope>
    <source>
        <strain evidence="2 3">CCMP1005</strain>
    </source>
</reference>
<dbReference type="Proteomes" id="UP000266841">
    <property type="component" value="Unassembled WGS sequence"/>
</dbReference>
<gene>
    <name evidence="2" type="ORF">THAOC_02001</name>
</gene>
<evidence type="ECO:0000313" key="3">
    <source>
        <dbReference type="Proteomes" id="UP000266841"/>
    </source>
</evidence>
<evidence type="ECO:0000313" key="2">
    <source>
        <dbReference type="EMBL" id="EJK76250.1"/>
    </source>
</evidence>
<organism evidence="2 3">
    <name type="scientific">Thalassiosira oceanica</name>
    <name type="common">Marine diatom</name>
    <dbReference type="NCBI Taxonomy" id="159749"/>
    <lineage>
        <taxon>Eukaryota</taxon>
        <taxon>Sar</taxon>
        <taxon>Stramenopiles</taxon>
        <taxon>Ochrophyta</taxon>
        <taxon>Bacillariophyta</taxon>
        <taxon>Coscinodiscophyceae</taxon>
        <taxon>Thalassiosirophycidae</taxon>
        <taxon>Thalassiosirales</taxon>
        <taxon>Thalassiosiraceae</taxon>
        <taxon>Thalassiosira</taxon>
    </lineage>
</organism>
<feature type="non-terminal residue" evidence="2">
    <location>
        <position position="1"/>
    </location>
</feature>
<feature type="region of interest" description="Disordered" evidence="1">
    <location>
        <begin position="1"/>
        <end position="25"/>
    </location>
</feature>
<sequence>PEPAASEPERPLLPEPNTAGCVDDPSFSFLDGDKGDKTCDTYVAGVGRPAVLQNRCDHDLGSGKSLKDYCPKSCGVCEAGEGTRATLALDGGIKGDGTIIPPSWQGELDEIDDTVFDEDGNFEES</sequence>
<dbReference type="EMBL" id="AGNL01002409">
    <property type="protein sequence ID" value="EJK76250.1"/>
    <property type="molecule type" value="Genomic_DNA"/>
</dbReference>
<proteinExistence type="predicted"/>
<keyword evidence="3" id="KW-1185">Reference proteome</keyword>
<name>K0TFY3_THAOC</name>
<accession>K0TFY3</accession>
<evidence type="ECO:0000256" key="1">
    <source>
        <dbReference type="SAM" id="MobiDB-lite"/>
    </source>
</evidence>